<proteinExistence type="predicted"/>
<sequence length="593" mass="67926">MRRFKVFVIFLFIGNESFPTIQMDVKSPSKQLRDVTNPLDALMQGQISSMDFFTKSGYVENGTETKTKLNLYSLYSSTIQDFFGEINAVGRYWNDTLGRDLSDLTMSITLNNNTLAKLANYNKRSVKLKAPNFRTNYLLNIDKTMTCDDLSNRRPGVWNLLNLLELTERDWGIGINEALLNCQAAADQIYERKWAVVYFKFGDTVGIPESFGIFRKRMAYMHAETAKVLRRYTRYHEPTLPEIWYYPTVEAVGDENHYRLFENYMERWQDDGIEGMQLIFRTKLFSSTQNGFDEASKSLVLSYITYTKDSWNAPSIVREFSKHFKIIILEYDGWKLWKLNSMEAPYNSDDDNLPPLDKKIEVIIDYSFAIEDGIVNANGELIQDGLEVLQHINSMEPFVLKSILFDIKLQEDIESVSIQELSQSATFLKFLNEIPSKGKCAVQGVHIDLSTYGVQVIINDTRIAKTLVEKGQELGIKIVYAGREMWRPLPLGTRPKIPMKEEGSETSLTVIVVRGLGAILIIGLIAVSSFLYIRYKKVSQFLSDEEVMEFLNGRSLPIDGSGQQPANNCASIEYMKFRKDYDLQLPDCVIGKL</sequence>
<reference evidence="3 4" key="1">
    <citation type="submission" date="2024-08" db="EMBL/GenBank/DDBJ databases">
        <authorList>
            <person name="Cucini C."/>
            <person name="Frati F."/>
        </authorList>
    </citation>
    <scope>NUCLEOTIDE SEQUENCE [LARGE SCALE GENOMIC DNA]</scope>
</reference>
<keyword evidence="4" id="KW-1185">Reference proteome</keyword>
<protein>
    <submittedName>
        <fullName evidence="3">Uncharacterized protein</fullName>
    </submittedName>
</protein>
<dbReference type="CDD" id="cd12087">
    <property type="entry name" value="TM_EGFR-like"/>
    <property type="match status" value="1"/>
</dbReference>
<accession>A0ABP1RPF4</accession>
<evidence type="ECO:0000256" key="1">
    <source>
        <dbReference type="SAM" id="Phobius"/>
    </source>
</evidence>
<keyword evidence="2" id="KW-0732">Signal</keyword>
<name>A0ABP1RPF4_9HEXA</name>
<feature type="transmembrane region" description="Helical" evidence="1">
    <location>
        <begin position="511"/>
        <end position="533"/>
    </location>
</feature>
<keyword evidence="1" id="KW-1133">Transmembrane helix</keyword>
<evidence type="ECO:0000313" key="4">
    <source>
        <dbReference type="Proteomes" id="UP001642540"/>
    </source>
</evidence>
<feature type="signal peptide" evidence="2">
    <location>
        <begin position="1"/>
        <end position="19"/>
    </location>
</feature>
<evidence type="ECO:0000256" key="2">
    <source>
        <dbReference type="SAM" id="SignalP"/>
    </source>
</evidence>
<comment type="caution">
    <text evidence="3">The sequence shown here is derived from an EMBL/GenBank/DDBJ whole genome shotgun (WGS) entry which is preliminary data.</text>
</comment>
<keyword evidence="1" id="KW-0812">Transmembrane</keyword>
<keyword evidence="1" id="KW-0472">Membrane</keyword>
<dbReference type="EMBL" id="CAXLJM020000092">
    <property type="protein sequence ID" value="CAL8132326.1"/>
    <property type="molecule type" value="Genomic_DNA"/>
</dbReference>
<organism evidence="3 4">
    <name type="scientific">Orchesella dallaii</name>
    <dbReference type="NCBI Taxonomy" id="48710"/>
    <lineage>
        <taxon>Eukaryota</taxon>
        <taxon>Metazoa</taxon>
        <taxon>Ecdysozoa</taxon>
        <taxon>Arthropoda</taxon>
        <taxon>Hexapoda</taxon>
        <taxon>Collembola</taxon>
        <taxon>Entomobryomorpha</taxon>
        <taxon>Entomobryoidea</taxon>
        <taxon>Orchesellidae</taxon>
        <taxon>Orchesellinae</taxon>
        <taxon>Orchesella</taxon>
    </lineage>
</organism>
<feature type="chain" id="PRO_5046458948" evidence="2">
    <location>
        <begin position="20"/>
        <end position="593"/>
    </location>
</feature>
<dbReference type="Proteomes" id="UP001642540">
    <property type="component" value="Unassembled WGS sequence"/>
</dbReference>
<evidence type="ECO:0000313" key="3">
    <source>
        <dbReference type="EMBL" id="CAL8132326.1"/>
    </source>
</evidence>
<gene>
    <name evidence="3" type="ORF">ODALV1_LOCUS24580</name>
</gene>